<dbReference type="Proteomes" id="UP000215377">
    <property type="component" value="Unassembled WGS sequence"/>
</dbReference>
<dbReference type="InterPro" id="IPR054841">
    <property type="entry name" value="carotdesatCrtD"/>
</dbReference>
<dbReference type="SUPFAM" id="SSF51905">
    <property type="entry name" value="FAD/NAD(P)-binding domain"/>
    <property type="match status" value="1"/>
</dbReference>
<sequence length="518" mass="54515">MVGAGIAGLAAAARLAHAGLPVTVLERHDHVGGKLRALPSVAGPVDAGPTVLTLRPVFEALFDAIGERLNDHVTLTRQPLLARHFWPDGSRLDLTDDEATNAGAIRAFSGDRAARDYLAFSARARALFAAFDGPMMQAPAPRLSRLAGALLRRPLLVHQMAPFSTLAGMLGQSFSDPRLAQLFGRYATYVGGSPYESPALLSLIWQAEAAGVWTVEGGLHRLAQALARIAGARGACIRLGAHVDRIETEHGVVTGVTLADGTHIAADMIVFNGDPRALTCGALGPGCRPVAPGVMAEARALSADVWAFAARARGPELTHHNVFFRDDPKPEFDSLARGRRSPSPTLYICAQDRGHNQAPPDVERFEIIANAPPLAPAAPETDTETEARPCPTETFDTLARFGLTFDPLPPTSCLTTPAEFDRLFPHSLGSLYGQSPHGMMAAFRRPTARTAIRGLYLAGGGTHPGAGLPMATLSARHAAEAILDDRTSTSRSRRTDTPGGMSTGSAPTTGAPSASSGS</sequence>
<dbReference type="Pfam" id="PF01593">
    <property type="entry name" value="Amino_oxidase"/>
    <property type="match status" value="1"/>
</dbReference>
<feature type="region of interest" description="Disordered" evidence="6">
    <location>
        <begin position="482"/>
        <end position="518"/>
    </location>
</feature>
<dbReference type="GO" id="GO:0016117">
    <property type="term" value="P:carotenoid biosynthetic process"/>
    <property type="evidence" value="ECO:0007669"/>
    <property type="project" value="UniProtKB-KW"/>
</dbReference>
<dbReference type="NCBIfam" id="TIGR02734">
    <property type="entry name" value="crtI_fam"/>
    <property type="match status" value="1"/>
</dbReference>
<evidence type="ECO:0000256" key="4">
    <source>
        <dbReference type="ARBA" id="ARBA00023002"/>
    </source>
</evidence>
<accession>A0A225NMY6</accession>
<dbReference type="InterPro" id="IPR036188">
    <property type="entry name" value="FAD/NAD-bd_sf"/>
</dbReference>
<evidence type="ECO:0000313" key="8">
    <source>
        <dbReference type="EMBL" id="OWU72320.1"/>
    </source>
</evidence>
<dbReference type="InterPro" id="IPR014105">
    <property type="entry name" value="Carotenoid/retinoid_OxRdtase"/>
</dbReference>
<evidence type="ECO:0000256" key="6">
    <source>
        <dbReference type="SAM" id="MobiDB-lite"/>
    </source>
</evidence>
<feature type="domain" description="Amine oxidase" evidence="7">
    <location>
        <begin position="6"/>
        <end position="279"/>
    </location>
</feature>
<dbReference type="PANTHER" id="PTHR43734:SF7">
    <property type="entry name" value="4,4'-DIAPONEUROSPORENE OXYGENASE"/>
    <property type="match status" value="1"/>
</dbReference>
<evidence type="ECO:0000256" key="1">
    <source>
        <dbReference type="ARBA" id="ARBA00004829"/>
    </source>
</evidence>
<evidence type="ECO:0000256" key="5">
    <source>
        <dbReference type="RuleBase" id="RU362075"/>
    </source>
</evidence>
<evidence type="ECO:0000313" key="9">
    <source>
        <dbReference type="Proteomes" id="UP000215377"/>
    </source>
</evidence>
<proteinExistence type="inferred from homology"/>
<comment type="similarity">
    <text evidence="2 5">Belongs to the carotenoid/retinoid oxidoreductase family.</text>
</comment>
<evidence type="ECO:0000256" key="2">
    <source>
        <dbReference type="ARBA" id="ARBA00006046"/>
    </source>
</evidence>
<dbReference type="PROSITE" id="PS00982">
    <property type="entry name" value="PHYTOENE_DH"/>
    <property type="match status" value="1"/>
</dbReference>
<comment type="caution">
    <text evidence="8">The sequence shown here is derived from an EMBL/GenBank/DDBJ whole genome shotgun (WGS) entry which is preliminary data.</text>
</comment>
<feature type="compositionally biased region" description="Basic and acidic residues" evidence="6">
    <location>
        <begin position="482"/>
        <end position="496"/>
    </location>
</feature>
<keyword evidence="3 5" id="KW-0125">Carotenoid biosynthesis</keyword>
<dbReference type="InterPro" id="IPR002937">
    <property type="entry name" value="Amino_oxidase"/>
</dbReference>
<keyword evidence="4 5" id="KW-0560">Oxidoreductase</keyword>
<dbReference type="NCBIfam" id="NF045637">
    <property type="entry name" value="carotdesatCrtDProt"/>
    <property type="match status" value="1"/>
</dbReference>
<feature type="compositionally biased region" description="Low complexity" evidence="6">
    <location>
        <begin position="503"/>
        <end position="518"/>
    </location>
</feature>
<evidence type="ECO:0000259" key="7">
    <source>
        <dbReference type="Pfam" id="PF01593"/>
    </source>
</evidence>
<dbReference type="InterPro" id="IPR008150">
    <property type="entry name" value="Phytoene_DH_bac_CS"/>
</dbReference>
<protein>
    <submittedName>
        <fullName evidence="8">Methoxyneurosporene dehydrogenase</fullName>
    </submittedName>
</protein>
<reference evidence="8 9" key="1">
    <citation type="submission" date="2013-04" db="EMBL/GenBank/DDBJ databases">
        <title>Oceanicola sp. 22II1-22F33 Genome Sequencing.</title>
        <authorList>
            <person name="Lai Q."/>
            <person name="Li G."/>
            <person name="Shao Z."/>
        </authorList>
    </citation>
    <scope>NUCLEOTIDE SEQUENCE [LARGE SCALE GENOMIC DNA]</scope>
    <source>
        <strain evidence="8 9">22II1-22F33</strain>
    </source>
</reference>
<dbReference type="EMBL" id="AQQR01000007">
    <property type="protein sequence ID" value="OWU72320.1"/>
    <property type="molecule type" value="Genomic_DNA"/>
</dbReference>
<gene>
    <name evidence="8" type="ORF">ATO3_16600</name>
</gene>
<keyword evidence="9" id="KW-1185">Reference proteome</keyword>
<comment type="pathway">
    <text evidence="1 5">Carotenoid biosynthesis.</text>
</comment>
<dbReference type="GO" id="GO:0016627">
    <property type="term" value="F:oxidoreductase activity, acting on the CH-CH group of donors"/>
    <property type="evidence" value="ECO:0007669"/>
    <property type="project" value="UniProtKB-ARBA"/>
</dbReference>
<organism evidence="8 9">
    <name type="scientific">Marinibacterium profundimaris</name>
    <dbReference type="NCBI Taxonomy" id="1679460"/>
    <lineage>
        <taxon>Bacteria</taxon>
        <taxon>Pseudomonadati</taxon>
        <taxon>Pseudomonadota</taxon>
        <taxon>Alphaproteobacteria</taxon>
        <taxon>Rhodobacterales</taxon>
        <taxon>Paracoccaceae</taxon>
        <taxon>Marinibacterium</taxon>
    </lineage>
</organism>
<dbReference type="PANTHER" id="PTHR43734">
    <property type="entry name" value="PHYTOENE DESATURASE"/>
    <property type="match status" value="1"/>
</dbReference>
<dbReference type="AlphaFoldDB" id="A0A225NMY6"/>
<name>A0A225NMY6_9RHOB</name>
<evidence type="ECO:0000256" key="3">
    <source>
        <dbReference type="ARBA" id="ARBA00022746"/>
    </source>
</evidence>
<dbReference type="Gene3D" id="3.50.50.60">
    <property type="entry name" value="FAD/NAD(P)-binding domain"/>
    <property type="match status" value="2"/>
</dbReference>